<keyword evidence="4" id="KW-1185">Reference proteome</keyword>
<comment type="caution">
    <text evidence="3">The sequence shown here is derived from an EMBL/GenBank/DDBJ whole genome shotgun (WGS) entry which is preliminary data.</text>
</comment>
<feature type="chain" id="PRO_5046346722" description="DUF5643 domain-containing protein" evidence="1">
    <location>
        <begin position="24"/>
        <end position="318"/>
    </location>
</feature>
<dbReference type="InterPro" id="IPR040680">
    <property type="entry name" value="DUF5643"/>
</dbReference>
<evidence type="ECO:0000313" key="3">
    <source>
        <dbReference type="EMBL" id="MBP2114243.1"/>
    </source>
</evidence>
<name>A0ABS4NW06_9BACL</name>
<protein>
    <recommendedName>
        <fullName evidence="2">DUF5643 domain-containing protein</fullName>
    </recommendedName>
</protein>
<organism evidence="3 4">
    <name type="scientific">Paenibacillus silagei</name>
    <dbReference type="NCBI Taxonomy" id="1670801"/>
    <lineage>
        <taxon>Bacteria</taxon>
        <taxon>Bacillati</taxon>
        <taxon>Bacillota</taxon>
        <taxon>Bacilli</taxon>
        <taxon>Bacillales</taxon>
        <taxon>Paenibacillaceae</taxon>
        <taxon>Paenibacillus</taxon>
    </lineage>
</organism>
<dbReference type="RefSeq" id="WP_209876694.1">
    <property type="nucleotide sequence ID" value="NZ_JAGGLV010000016.1"/>
</dbReference>
<keyword evidence="1" id="KW-0732">Signal</keyword>
<feature type="signal peptide" evidence="1">
    <location>
        <begin position="1"/>
        <end position="23"/>
    </location>
</feature>
<proteinExistence type="predicted"/>
<accession>A0ABS4NW06</accession>
<dbReference type="Pfam" id="PF18705">
    <property type="entry name" value="DUF5643"/>
    <property type="match status" value="1"/>
</dbReference>
<dbReference type="Gene3D" id="2.60.40.1640">
    <property type="entry name" value="Conserved domain protein"/>
    <property type="match status" value="1"/>
</dbReference>
<reference evidence="3 4" key="1">
    <citation type="submission" date="2021-03" db="EMBL/GenBank/DDBJ databases">
        <title>Genomic Encyclopedia of Type Strains, Phase IV (KMG-IV): sequencing the most valuable type-strain genomes for metagenomic binning, comparative biology and taxonomic classification.</title>
        <authorList>
            <person name="Goeker M."/>
        </authorList>
    </citation>
    <scope>NUCLEOTIDE SEQUENCE [LARGE SCALE GENOMIC DNA]</scope>
    <source>
        <strain evidence="3 4">DSM 101953</strain>
    </source>
</reference>
<dbReference type="EMBL" id="JAGGLV010000016">
    <property type="protein sequence ID" value="MBP2114243.1"/>
    <property type="molecule type" value="Genomic_DNA"/>
</dbReference>
<evidence type="ECO:0000259" key="2">
    <source>
        <dbReference type="Pfam" id="PF18705"/>
    </source>
</evidence>
<gene>
    <name evidence="3" type="ORF">J2Z70_004409</name>
</gene>
<evidence type="ECO:0000313" key="4">
    <source>
        <dbReference type="Proteomes" id="UP000773462"/>
    </source>
</evidence>
<sequence>MKKWIKITGIAGLSLSLLGAGFADDNRADAAPSIGAAVQKTSAAGNTVTQDGISLSLGKSFYDGNLIEINLKRSGKNLSGGLTDSRWDKASERLVLKKGAIQNFEVLLNGKSINANSGSALSSQPSALLSPGASSDTAVLRLSDASWLGPKLAALPDTVRVTLKVSLEGIQKPYTLEASLQKQQPKNQTILKPNISKRDGALTVTAAKVNRTATSVRLQLIMKQVKPESMPMFEVYDDKGNPVETLMSRGTDDNSKNGDYYYDIHLKPLDPGVKSITLKPFYPEFEEPGATTGAFKLDKNGNLVKKAVKALEMNISVK</sequence>
<feature type="domain" description="DUF5643" evidence="2">
    <location>
        <begin position="189"/>
        <end position="286"/>
    </location>
</feature>
<dbReference type="Proteomes" id="UP000773462">
    <property type="component" value="Unassembled WGS sequence"/>
</dbReference>
<evidence type="ECO:0000256" key="1">
    <source>
        <dbReference type="SAM" id="SignalP"/>
    </source>
</evidence>